<dbReference type="InterPro" id="IPR045755">
    <property type="entry name" value="FtsL-like"/>
</dbReference>
<protein>
    <recommendedName>
        <fullName evidence="4">S-adenosyl-methyltransferase</fullName>
    </recommendedName>
</protein>
<accession>A0A5P2G980</accession>
<dbReference type="OrthoDB" id="981249at2"/>
<keyword evidence="1" id="KW-1133">Transmembrane helix</keyword>
<keyword evidence="1" id="KW-0812">Transmembrane</keyword>
<evidence type="ECO:0000256" key="1">
    <source>
        <dbReference type="SAM" id="Phobius"/>
    </source>
</evidence>
<proteinExistence type="predicted"/>
<dbReference type="AlphaFoldDB" id="A0A5P2G980"/>
<name>A0A5P2G980_9BACT</name>
<dbReference type="EMBL" id="CP044016">
    <property type="protein sequence ID" value="QES90869.1"/>
    <property type="molecule type" value="Genomic_DNA"/>
</dbReference>
<organism evidence="2 3">
    <name type="scientific">Rhizosphaericola mali</name>
    <dbReference type="NCBI Taxonomy" id="2545455"/>
    <lineage>
        <taxon>Bacteria</taxon>
        <taxon>Pseudomonadati</taxon>
        <taxon>Bacteroidota</taxon>
        <taxon>Chitinophagia</taxon>
        <taxon>Chitinophagales</taxon>
        <taxon>Chitinophagaceae</taxon>
        <taxon>Rhizosphaericola</taxon>
    </lineage>
</organism>
<keyword evidence="1" id="KW-0472">Membrane</keyword>
<feature type="transmembrane region" description="Helical" evidence="1">
    <location>
        <begin position="26"/>
        <end position="46"/>
    </location>
</feature>
<evidence type="ECO:0000313" key="3">
    <source>
        <dbReference type="Proteomes" id="UP000292424"/>
    </source>
</evidence>
<reference evidence="2 3" key="1">
    <citation type="submission" date="2019-09" db="EMBL/GenBank/DDBJ databases">
        <title>Complete genome sequence of Arachidicoccus sp. B3-10 isolated from apple orchard soil.</title>
        <authorList>
            <person name="Kim H.S."/>
            <person name="Han K.-I."/>
            <person name="Suh M.K."/>
            <person name="Lee K.C."/>
            <person name="Eom M.K."/>
            <person name="Kim J.-S."/>
            <person name="Kang S.W."/>
            <person name="Sin Y."/>
            <person name="Lee J.-S."/>
        </authorList>
    </citation>
    <scope>NUCLEOTIDE SEQUENCE [LARGE SCALE GENOMIC DNA]</scope>
    <source>
        <strain evidence="2 3">B3-10</strain>
    </source>
</reference>
<dbReference type="KEGG" id="arac:E0W69_020200"/>
<dbReference type="RefSeq" id="WP_131331852.1">
    <property type="nucleotide sequence ID" value="NZ_CP044016.1"/>
</dbReference>
<dbReference type="Pfam" id="PF19579">
    <property type="entry name" value="FtsL_2"/>
    <property type="match status" value="1"/>
</dbReference>
<sequence>MEEQITQEKKSAKPLSTFKKAVNYQWVMNNLGFFLFLAFLAVIYIANGHVADKIIRETNTAGSEIKELQFEYKTLKSELMFQTKEAEIIKAVAPLGLKLSSTPPMRIKLIEKNKEEQE</sequence>
<dbReference type="Proteomes" id="UP000292424">
    <property type="component" value="Chromosome"/>
</dbReference>
<evidence type="ECO:0008006" key="4">
    <source>
        <dbReference type="Google" id="ProtNLM"/>
    </source>
</evidence>
<keyword evidence="3" id="KW-1185">Reference proteome</keyword>
<gene>
    <name evidence="2" type="ORF">E0W69_020200</name>
</gene>
<evidence type="ECO:0000313" key="2">
    <source>
        <dbReference type="EMBL" id="QES90869.1"/>
    </source>
</evidence>